<name>A0A3R7CIJ6_CLOSI</name>
<dbReference type="OrthoDB" id="10011262at2759"/>
<keyword evidence="2" id="KW-1185">Reference proteome</keyword>
<sequence>MEYLARLDELPTVEEALKLPYDEYLKYAKGVLEYRDYCFDGFAEAITKVHEWCIHLNCSGVTRTCASLETTTTVSTFVTTAAEELTSNASVFQLIESLRSNDSKCYDDYLCDHPGMSQANHYVLGFACFFLCLGGIVSNLVLLPAYNLGLNRSGATVYLTAMAMLDLLYLSLALVMVVSRYMTSDFQEQMVSYARFSARLVPVGLPLMQMCELVVVWLVVALLANRLMYLKFGCQAKLLCSQLQAFKSVAALIAFGVAYSGCKFLEYRLEEFNSTDVVRVVFTPVGGTSLYKNLMYHWLKVPLQMFLPYLSVGVLVSVVVSKMLNLHTSKWKAVASLCNDTACACVCRTGVCGSECQEGAFKRIAPPTLQIVHPSRNQSAAEITPEVRIDQPSVHSSPSNTGGKLMKHASTEALDPIEEELAYLFFELPHVDETREHANVVTAVCIGLLLLLFKLPKFLSHVLTTEDYIHYDPVVVTMVDHFLDTIFAACKPSVCILVGAHFRRVLLTPAQCCLIHSTEAVLAVRPPETNPGVEMQDLSAV</sequence>
<dbReference type="AlphaFoldDB" id="A0A3R7CIJ6"/>
<reference evidence="1 2" key="2">
    <citation type="journal article" date="2021" name="Genomics">
        <title>High-quality reference genome for Clonorchis sinensis.</title>
        <authorList>
            <person name="Young N.D."/>
            <person name="Stroehlein A.J."/>
            <person name="Kinkar L."/>
            <person name="Wang T."/>
            <person name="Sohn W.M."/>
            <person name="Chang B.C.H."/>
            <person name="Kaur P."/>
            <person name="Weisz D."/>
            <person name="Dudchenko O."/>
            <person name="Aiden E.L."/>
            <person name="Korhonen P.K."/>
            <person name="Gasser R.B."/>
        </authorList>
    </citation>
    <scope>NUCLEOTIDE SEQUENCE [LARGE SCALE GENOMIC DNA]</scope>
    <source>
        <strain evidence="1">Cs-k2</strain>
    </source>
</reference>
<dbReference type="Gene3D" id="1.20.1070.10">
    <property type="entry name" value="Rhodopsin 7-helix transmembrane proteins"/>
    <property type="match status" value="1"/>
</dbReference>
<dbReference type="PANTHER" id="PTHR46641:SF2">
    <property type="entry name" value="FMRFAMIDE RECEPTOR"/>
    <property type="match status" value="1"/>
</dbReference>
<dbReference type="Proteomes" id="UP000286415">
    <property type="component" value="Unassembled WGS sequence"/>
</dbReference>
<accession>A0A3R7CIJ6</accession>
<reference evidence="1 2" key="1">
    <citation type="journal article" date="2018" name="Biotechnol. Adv.">
        <title>Improved genomic resources and new bioinformatic workflow for the carcinogenic parasite Clonorchis sinensis: Biotechnological implications.</title>
        <authorList>
            <person name="Wang D."/>
            <person name="Korhonen P.K."/>
            <person name="Gasser R.B."/>
            <person name="Young N.D."/>
        </authorList>
    </citation>
    <scope>NUCLEOTIDE SEQUENCE [LARGE SCALE GENOMIC DNA]</scope>
    <source>
        <strain evidence="1">Cs-k2</strain>
    </source>
</reference>
<gene>
    <name evidence="1" type="ORF">CSKR_111121</name>
</gene>
<proteinExistence type="predicted"/>
<organism evidence="1 2">
    <name type="scientific">Clonorchis sinensis</name>
    <name type="common">Chinese liver fluke</name>
    <dbReference type="NCBI Taxonomy" id="79923"/>
    <lineage>
        <taxon>Eukaryota</taxon>
        <taxon>Metazoa</taxon>
        <taxon>Spiralia</taxon>
        <taxon>Lophotrochozoa</taxon>
        <taxon>Platyhelminthes</taxon>
        <taxon>Trematoda</taxon>
        <taxon>Digenea</taxon>
        <taxon>Opisthorchiida</taxon>
        <taxon>Opisthorchiata</taxon>
        <taxon>Opisthorchiidae</taxon>
        <taxon>Clonorchis</taxon>
    </lineage>
</organism>
<dbReference type="InParanoid" id="A0A3R7CIJ6"/>
<dbReference type="SUPFAM" id="SSF81321">
    <property type="entry name" value="Family A G protein-coupled receptor-like"/>
    <property type="match status" value="1"/>
</dbReference>
<dbReference type="EMBL" id="NIRI02000042">
    <property type="protein sequence ID" value="KAG5452080.1"/>
    <property type="molecule type" value="Genomic_DNA"/>
</dbReference>
<comment type="caution">
    <text evidence="1">The sequence shown here is derived from an EMBL/GenBank/DDBJ whole genome shotgun (WGS) entry which is preliminary data.</text>
</comment>
<protein>
    <recommendedName>
        <fullName evidence="3">G-protein coupled receptors family 1 profile domain-containing protein</fullName>
    </recommendedName>
</protein>
<dbReference type="InterPro" id="IPR052954">
    <property type="entry name" value="GPCR-Ligand_Int"/>
</dbReference>
<evidence type="ECO:0000313" key="2">
    <source>
        <dbReference type="Proteomes" id="UP000286415"/>
    </source>
</evidence>
<evidence type="ECO:0008006" key="3">
    <source>
        <dbReference type="Google" id="ProtNLM"/>
    </source>
</evidence>
<dbReference type="PANTHER" id="PTHR46641">
    <property type="entry name" value="FMRFAMIDE RECEPTOR-RELATED"/>
    <property type="match status" value="1"/>
</dbReference>
<evidence type="ECO:0000313" key="1">
    <source>
        <dbReference type="EMBL" id="KAG5452080.1"/>
    </source>
</evidence>